<accession>A0A143PLT4</accession>
<reference evidence="2 3" key="1">
    <citation type="journal article" date="2016" name="Genome Announc.">
        <title>First Complete Genome Sequence of a Subdivision 6 Acidobacterium Strain.</title>
        <authorList>
            <person name="Huang S."/>
            <person name="Vieira S."/>
            <person name="Bunk B."/>
            <person name="Riedel T."/>
            <person name="Sproer C."/>
            <person name="Overmann J."/>
        </authorList>
    </citation>
    <scope>NUCLEOTIDE SEQUENCE [LARGE SCALE GENOMIC DNA]</scope>
    <source>
        <strain evidence="3">DSM 100886 HEG_-6_39</strain>
    </source>
</reference>
<reference evidence="3" key="2">
    <citation type="submission" date="2016-04" db="EMBL/GenBank/DDBJ databases">
        <title>First Complete Genome Sequence of a Subdivision 6 Acidobacterium.</title>
        <authorList>
            <person name="Huang S."/>
            <person name="Vieira S."/>
            <person name="Bunk B."/>
            <person name="Riedel T."/>
            <person name="Sproeer C."/>
            <person name="Overmann J."/>
        </authorList>
    </citation>
    <scope>NUCLEOTIDE SEQUENCE [LARGE SCALE GENOMIC DNA]</scope>
    <source>
        <strain evidence="3">DSM 100886 HEG_-6_39</strain>
    </source>
</reference>
<evidence type="ECO:0000313" key="3">
    <source>
        <dbReference type="Proteomes" id="UP000076079"/>
    </source>
</evidence>
<dbReference type="AlphaFoldDB" id="A0A143PLT4"/>
<name>A0A143PLT4_LUTPR</name>
<evidence type="ECO:0000313" key="2">
    <source>
        <dbReference type="EMBL" id="AMY09451.1"/>
    </source>
</evidence>
<evidence type="ECO:0000259" key="1">
    <source>
        <dbReference type="Pfam" id="PF07638"/>
    </source>
</evidence>
<organism evidence="2 3">
    <name type="scientific">Luteitalea pratensis</name>
    <dbReference type="NCBI Taxonomy" id="1855912"/>
    <lineage>
        <taxon>Bacteria</taxon>
        <taxon>Pseudomonadati</taxon>
        <taxon>Acidobacteriota</taxon>
        <taxon>Vicinamibacteria</taxon>
        <taxon>Vicinamibacterales</taxon>
        <taxon>Vicinamibacteraceae</taxon>
        <taxon>Luteitalea</taxon>
    </lineage>
</organism>
<dbReference type="EMBL" id="CP015136">
    <property type="protein sequence ID" value="AMY09451.1"/>
    <property type="molecule type" value="Genomic_DNA"/>
</dbReference>
<proteinExistence type="predicted"/>
<sequence length="117" mass="13017">MQVRERGHFVAMAATMMRRLLVDHARAYMRDQCGGGVPVTSLHDDVVVSQDTVDIVAMDVAPEQLVRLDEQQARVVGLRFFGGIAVEETADVLDISPRTVKRVWAICESWLHKALTG</sequence>
<dbReference type="Proteomes" id="UP000076079">
    <property type="component" value="Chromosome"/>
</dbReference>
<dbReference type="Gene3D" id="1.10.10.10">
    <property type="entry name" value="Winged helix-like DNA-binding domain superfamily/Winged helix DNA-binding domain"/>
    <property type="match status" value="1"/>
</dbReference>
<dbReference type="KEGG" id="abac:LuPra_02668"/>
<protein>
    <submittedName>
        <fullName evidence="2">RNA polymerase sigma factor SigL</fullName>
    </submittedName>
</protein>
<keyword evidence="3" id="KW-1185">Reference proteome</keyword>
<dbReference type="InterPro" id="IPR036388">
    <property type="entry name" value="WH-like_DNA-bd_sf"/>
</dbReference>
<dbReference type="InterPro" id="IPR053812">
    <property type="entry name" value="HTH_Sigma70_ECF-like"/>
</dbReference>
<dbReference type="Pfam" id="PF07638">
    <property type="entry name" value="Sigma70_ECF"/>
    <property type="match status" value="1"/>
</dbReference>
<dbReference type="RefSeq" id="WP_110171200.1">
    <property type="nucleotide sequence ID" value="NZ_CP015136.1"/>
</dbReference>
<dbReference type="STRING" id="1855912.LuPra_02668"/>
<gene>
    <name evidence="2" type="ORF">LuPra_02668</name>
</gene>
<feature type="domain" description="RNA polymerase sigma-70 ECF-like HTH" evidence="1">
    <location>
        <begin position="2"/>
        <end position="115"/>
    </location>
</feature>
<dbReference type="InterPro" id="IPR013324">
    <property type="entry name" value="RNA_pol_sigma_r3/r4-like"/>
</dbReference>
<dbReference type="SUPFAM" id="SSF88659">
    <property type="entry name" value="Sigma3 and sigma4 domains of RNA polymerase sigma factors"/>
    <property type="match status" value="1"/>
</dbReference>